<dbReference type="Proteomes" id="UP001239111">
    <property type="component" value="Chromosome 4"/>
</dbReference>
<keyword evidence="2" id="KW-1185">Reference proteome</keyword>
<proteinExistence type="predicted"/>
<reference evidence="1" key="1">
    <citation type="submission" date="2023-04" db="EMBL/GenBank/DDBJ databases">
        <title>A chromosome-level genome assembly of the parasitoid wasp Eretmocerus hayati.</title>
        <authorList>
            <person name="Zhong Y."/>
            <person name="Liu S."/>
            <person name="Liu Y."/>
        </authorList>
    </citation>
    <scope>NUCLEOTIDE SEQUENCE</scope>
    <source>
        <strain evidence="1">ZJU_SS_LIU_2023</strain>
    </source>
</reference>
<comment type="caution">
    <text evidence="1">The sequence shown here is derived from an EMBL/GenBank/DDBJ whole genome shotgun (WGS) entry which is preliminary data.</text>
</comment>
<sequence length="563" mass="63909">MAKIHLRVFTVGEICEVPIETLIALFTIKFCDSMVRVVLVRDAKIVGENSFGADISAYQYEIVECSELSDISKSCHLPNFEENDRNCIAGLCATLRQIIKNTLSSNPEHPCKDLLGFKESCLLACSEVSVWTKFCEIDIVCMLRNVMGGQDDILPIALARFESHMSQPVRLHNVYKYTMSKKFSNSPVVQDRSVVPEHTYAEGLTLSLADIIIFVCIHIFFNFVEKKQICAVAPLTVKWYENMMTKDHVIRCLDVLYIENLKKSYVIVNYVLPTIEMQSLYKSDFKRSKPRNRIFTKQDDVDNSLEKIRSSKLNIHLDKSVSLEDNLDWSNIPRDATPEGGDLPNTRLQRKFQQLESLCKPILKLAKDGDVIVDFCSGGGHLGILLAYLLPKCNIVLLENKAKSIEKARVRVERLSLKNVIFYQSNLDYFKGRFDIGTSLHACGVATDLVLQQCIKNNAAFVCCPCCYGSIQDCDLITYPRSQAFRDILDKKSYFVLGHAADQTHDAENIKTKQGYECMSMIDSDRRLQAEECGYQVYLDKLKPESCSPKNDLLVGWPKTRTL</sequence>
<evidence type="ECO:0000313" key="2">
    <source>
        <dbReference type="Proteomes" id="UP001239111"/>
    </source>
</evidence>
<protein>
    <submittedName>
        <fullName evidence="1">Uncharacterized protein</fullName>
    </submittedName>
</protein>
<name>A0ACC2N3V0_9HYME</name>
<accession>A0ACC2N3V0</accession>
<dbReference type="EMBL" id="CM056744">
    <property type="protein sequence ID" value="KAJ8664365.1"/>
    <property type="molecule type" value="Genomic_DNA"/>
</dbReference>
<organism evidence="1 2">
    <name type="scientific">Eretmocerus hayati</name>
    <dbReference type="NCBI Taxonomy" id="131215"/>
    <lineage>
        <taxon>Eukaryota</taxon>
        <taxon>Metazoa</taxon>
        <taxon>Ecdysozoa</taxon>
        <taxon>Arthropoda</taxon>
        <taxon>Hexapoda</taxon>
        <taxon>Insecta</taxon>
        <taxon>Pterygota</taxon>
        <taxon>Neoptera</taxon>
        <taxon>Endopterygota</taxon>
        <taxon>Hymenoptera</taxon>
        <taxon>Apocrita</taxon>
        <taxon>Proctotrupomorpha</taxon>
        <taxon>Chalcidoidea</taxon>
        <taxon>Aphelinidae</taxon>
        <taxon>Aphelininae</taxon>
        <taxon>Eretmocerus</taxon>
    </lineage>
</organism>
<evidence type="ECO:0000313" key="1">
    <source>
        <dbReference type="EMBL" id="KAJ8664365.1"/>
    </source>
</evidence>
<gene>
    <name evidence="1" type="ORF">QAD02_006027</name>
</gene>